<evidence type="ECO:0000259" key="1">
    <source>
        <dbReference type="PROSITE" id="PS50181"/>
    </source>
</evidence>
<dbReference type="SMART" id="SM00256">
    <property type="entry name" value="FBOX"/>
    <property type="match status" value="1"/>
</dbReference>
<feature type="non-terminal residue" evidence="2">
    <location>
        <position position="178"/>
    </location>
</feature>
<proteinExistence type="predicted"/>
<evidence type="ECO:0000313" key="3">
    <source>
        <dbReference type="Proteomes" id="UP001497623"/>
    </source>
</evidence>
<sequence length="178" mass="21042">MGNTVNRSHDRNTTLDEDISENNGLLFMDKFIPEEIFFRIFSFLPAKELLCTVSRVCHNWNNILHQNSFWFCRLKYDNISLSSKFRLELLNHMNKKDVLQCLQNMSVNQPYNRNLIRNPSGQENYHLQIKRTELNIITQSRSAYPGGTIKEEASGKRKLLYYTTKHLDYLSGDRYKEV</sequence>
<keyword evidence="3" id="KW-1185">Reference proteome</keyword>
<dbReference type="Gene3D" id="1.20.1280.50">
    <property type="match status" value="1"/>
</dbReference>
<dbReference type="EMBL" id="CAXKWB010035173">
    <property type="protein sequence ID" value="CAL4146021.1"/>
    <property type="molecule type" value="Genomic_DNA"/>
</dbReference>
<name>A0AAV2RVI2_MEGNR</name>
<protein>
    <recommendedName>
        <fullName evidence="1">F-box domain-containing protein</fullName>
    </recommendedName>
</protein>
<reference evidence="2 3" key="1">
    <citation type="submission" date="2024-05" db="EMBL/GenBank/DDBJ databases">
        <authorList>
            <person name="Wallberg A."/>
        </authorList>
    </citation>
    <scope>NUCLEOTIDE SEQUENCE [LARGE SCALE GENOMIC DNA]</scope>
</reference>
<accession>A0AAV2RVI2</accession>
<comment type="caution">
    <text evidence="2">The sequence shown here is derived from an EMBL/GenBank/DDBJ whole genome shotgun (WGS) entry which is preliminary data.</text>
</comment>
<dbReference type="InterPro" id="IPR036047">
    <property type="entry name" value="F-box-like_dom_sf"/>
</dbReference>
<evidence type="ECO:0000313" key="2">
    <source>
        <dbReference type="EMBL" id="CAL4146021.1"/>
    </source>
</evidence>
<dbReference type="Proteomes" id="UP001497623">
    <property type="component" value="Unassembled WGS sequence"/>
</dbReference>
<dbReference type="Pfam" id="PF12937">
    <property type="entry name" value="F-box-like"/>
    <property type="match status" value="1"/>
</dbReference>
<dbReference type="InterPro" id="IPR001810">
    <property type="entry name" value="F-box_dom"/>
</dbReference>
<organism evidence="2 3">
    <name type="scientific">Meganyctiphanes norvegica</name>
    <name type="common">Northern krill</name>
    <name type="synonym">Thysanopoda norvegica</name>
    <dbReference type="NCBI Taxonomy" id="48144"/>
    <lineage>
        <taxon>Eukaryota</taxon>
        <taxon>Metazoa</taxon>
        <taxon>Ecdysozoa</taxon>
        <taxon>Arthropoda</taxon>
        <taxon>Crustacea</taxon>
        <taxon>Multicrustacea</taxon>
        <taxon>Malacostraca</taxon>
        <taxon>Eumalacostraca</taxon>
        <taxon>Eucarida</taxon>
        <taxon>Euphausiacea</taxon>
        <taxon>Euphausiidae</taxon>
        <taxon>Meganyctiphanes</taxon>
    </lineage>
</organism>
<dbReference type="PROSITE" id="PS50181">
    <property type="entry name" value="FBOX"/>
    <property type="match status" value="1"/>
</dbReference>
<dbReference type="SUPFAM" id="SSF81383">
    <property type="entry name" value="F-box domain"/>
    <property type="match status" value="1"/>
</dbReference>
<gene>
    <name evidence="2" type="ORF">MNOR_LOCUS29807</name>
</gene>
<feature type="domain" description="F-box" evidence="1">
    <location>
        <begin position="26"/>
        <end position="73"/>
    </location>
</feature>
<dbReference type="AlphaFoldDB" id="A0AAV2RVI2"/>